<accession>A0ACA9RJK7</accession>
<reference evidence="1" key="1">
    <citation type="submission" date="2021-06" db="EMBL/GenBank/DDBJ databases">
        <authorList>
            <person name="Kallberg Y."/>
            <person name="Tangrot J."/>
            <person name="Rosling A."/>
        </authorList>
    </citation>
    <scope>NUCLEOTIDE SEQUENCE</scope>
    <source>
        <strain evidence="1">MA461A</strain>
    </source>
</reference>
<feature type="non-terminal residue" evidence="1">
    <location>
        <position position="53"/>
    </location>
</feature>
<feature type="non-terminal residue" evidence="1">
    <location>
        <position position="1"/>
    </location>
</feature>
<protein>
    <submittedName>
        <fullName evidence="1">24263_t:CDS:1</fullName>
    </submittedName>
</protein>
<sequence>HTEGLSTDFTETIPPIINDEFPEVDFSLILRDIKLSIFAKLIKNNKIKTKEDA</sequence>
<dbReference type="Proteomes" id="UP000789920">
    <property type="component" value="Unassembled WGS sequence"/>
</dbReference>
<evidence type="ECO:0000313" key="1">
    <source>
        <dbReference type="EMBL" id="CAG8794591.1"/>
    </source>
</evidence>
<dbReference type="EMBL" id="CAJVQC010054770">
    <property type="protein sequence ID" value="CAG8794591.1"/>
    <property type="molecule type" value="Genomic_DNA"/>
</dbReference>
<comment type="caution">
    <text evidence="1">The sequence shown here is derived from an EMBL/GenBank/DDBJ whole genome shotgun (WGS) entry which is preliminary data.</text>
</comment>
<evidence type="ECO:0000313" key="2">
    <source>
        <dbReference type="Proteomes" id="UP000789920"/>
    </source>
</evidence>
<organism evidence="1 2">
    <name type="scientific">Racocetra persica</name>
    <dbReference type="NCBI Taxonomy" id="160502"/>
    <lineage>
        <taxon>Eukaryota</taxon>
        <taxon>Fungi</taxon>
        <taxon>Fungi incertae sedis</taxon>
        <taxon>Mucoromycota</taxon>
        <taxon>Glomeromycotina</taxon>
        <taxon>Glomeromycetes</taxon>
        <taxon>Diversisporales</taxon>
        <taxon>Gigasporaceae</taxon>
        <taxon>Racocetra</taxon>
    </lineage>
</organism>
<name>A0ACA9RJK7_9GLOM</name>
<keyword evidence="2" id="KW-1185">Reference proteome</keyword>
<proteinExistence type="predicted"/>
<gene>
    <name evidence="1" type="ORF">RPERSI_LOCUS19793</name>
</gene>